<accession>A0A1G8RCP7</accession>
<protein>
    <submittedName>
        <fullName evidence="2">Uncharacterized protein</fullName>
    </submittedName>
</protein>
<evidence type="ECO:0000256" key="1">
    <source>
        <dbReference type="SAM" id="Phobius"/>
    </source>
</evidence>
<keyword evidence="1" id="KW-1133">Transmembrane helix</keyword>
<name>A0A1G8RCP7_9BACI</name>
<feature type="transmembrane region" description="Helical" evidence="1">
    <location>
        <begin position="6"/>
        <end position="39"/>
    </location>
</feature>
<proteinExistence type="predicted"/>
<dbReference type="AlphaFoldDB" id="A0A1G8RCP7"/>
<organism evidence="2 3">
    <name type="scientific">Salimicrobium halophilum</name>
    <dbReference type="NCBI Taxonomy" id="86666"/>
    <lineage>
        <taxon>Bacteria</taxon>
        <taxon>Bacillati</taxon>
        <taxon>Bacillota</taxon>
        <taxon>Bacilli</taxon>
        <taxon>Bacillales</taxon>
        <taxon>Bacillaceae</taxon>
        <taxon>Salimicrobium</taxon>
    </lineage>
</organism>
<reference evidence="3" key="1">
    <citation type="submission" date="2016-10" db="EMBL/GenBank/DDBJ databases">
        <authorList>
            <person name="Varghese N."/>
            <person name="Submissions S."/>
        </authorList>
    </citation>
    <scope>NUCLEOTIDE SEQUENCE [LARGE SCALE GENOMIC DNA]</scope>
    <source>
        <strain evidence="3">DSM 4771</strain>
    </source>
</reference>
<evidence type="ECO:0000313" key="3">
    <source>
        <dbReference type="Proteomes" id="UP000199225"/>
    </source>
</evidence>
<keyword evidence="3" id="KW-1185">Reference proteome</keyword>
<sequence length="68" mass="7615">MIFVYLVISIGMSFFLGIIPEGFGNTLLLGAILGVLLGIFHQLTKIYKWLSNENDESTVESSKIPIRR</sequence>
<dbReference type="STRING" id="86666.SAMN04490247_0956"/>
<gene>
    <name evidence="2" type="ORF">SAMN04490247_0956</name>
</gene>
<dbReference type="Proteomes" id="UP000199225">
    <property type="component" value="Unassembled WGS sequence"/>
</dbReference>
<keyword evidence="1" id="KW-0812">Transmembrane</keyword>
<evidence type="ECO:0000313" key="2">
    <source>
        <dbReference type="EMBL" id="SDJ14746.1"/>
    </source>
</evidence>
<keyword evidence="1" id="KW-0472">Membrane</keyword>
<dbReference type="EMBL" id="FNEV01000002">
    <property type="protein sequence ID" value="SDJ14746.1"/>
    <property type="molecule type" value="Genomic_DNA"/>
</dbReference>